<name>A0AAD7N6R0_9AGAR</name>
<evidence type="ECO:0000313" key="1">
    <source>
        <dbReference type="EMBL" id="KAJ7746761.1"/>
    </source>
</evidence>
<evidence type="ECO:0000313" key="2">
    <source>
        <dbReference type="Proteomes" id="UP001215280"/>
    </source>
</evidence>
<comment type="caution">
    <text evidence="1">The sequence shown here is derived from an EMBL/GenBank/DDBJ whole genome shotgun (WGS) entry which is preliminary data.</text>
</comment>
<proteinExistence type="predicted"/>
<accession>A0AAD7N6R0</accession>
<organism evidence="1 2">
    <name type="scientific">Mycena maculata</name>
    <dbReference type="NCBI Taxonomy" id="230809"/>
    <lineage>
        <taxon>Eukaryota</taxon>
        <taxon>Fungi</taxon>
        <taxon>Dikarya</taxon>
        <taxon>Basidiomycota</taxon>
        <taxon>Agaricomycotina</taxon>
        <taxon>Agaricomycetes</taxon>
        <taxon>Agaricomycetidae</taxon>
        <taxon>Agaricales</taxon>
        <taxon>Marasmiineae</taxon>
        <taxon>Mycenaceae</taxon>
        <taxon>Mycena</taxon>
    </lineage>
</organism>
<reference evidence="1" key="1">
    <citation type="submission" date="2023-03" db="EMBL/GenBank/DDBJ databases">
        <title>Massive genome expansion in bonnet fungi (Mycena s.s.) driven by repeated elements and novel gene families across ecological guilds.</title>
        <authorList>
            <consortium name="Lawrence Berkeley National Laboratory"/>
            <person name="Harder C.B."/>
            <person name="Miyauchi S."/>
            <person name="Viragh M."/>
            <person name="Kuo A."/>
            <person name="Thoen E."/>
            <person name="Andreopoulos B."/>
            <person name="Lu D."/>
            <person name="Skrede I."/>
            <person name="Drula E."/>
            <person name="Henrissat B."/>
            <person name="Morin E."/>
            <person name="Kohler A."/>
            <person name="Barry K."/>
            <person name="LaButti K."/>
            <person name="Morin E."/>
            <person name="Salamov A."/>
            <person name="Lipzen A."/>
            <person name="Mereny Z."/>
            <person name="Hegedus B."/>
            <person name="Baldrian P."/>
            <person name="Stursova M."/>
            <person name="Weitz H."/>
            <person name="Taylor A."/>
            <person name="Grigoriev I.V."/>
            <person name="Nagy L.G."/>
            <person name="Martin F."/>
            <person name="Kauserud H."/>
        </authorList>
    </citation>
    <scope>NUCLEOTIDE SEQUENCE</scope>
    <source>
        <strain evidence="1">CBHHK188m</strain>
    </source>
</reference>
<keyword evidence="2" id="KW-1185">Reference proteome</keyword>
<protein>
    <submittedName>
        <fullName evidence="1">Uncharacterized protein</fullName>
    </submittedName>
</protein>
<dbReference type="Proteomes" id="UP001215280">
    <property type="component" value="Unassembled WGS sequence"/>
</dbReference>
<sequence length="395" mass="43421">MQKHRHTAASTDRLRRVADVQRHSSVGDADIAEFDSTFGAPSILVSEPIVTLVRCEEKLFVCVGEVTDIRVDSQSVEQIALEALLEQAVTVSFQILRVVPATVEDDPTLKNDWVSGSPLRTVLASPGRLVLPIDPTLSTRVQGKPCYLLESTLPISRIAWCVSIIPHRILMYNIHVGRACFVCESDDQDPALSATDPHVCGYCSPSVPLDTAHPQLIIAHIGSHILHDPAIDRSMEPCGLCGRASPLCQIFLKKSSSGSGALTIDMKASRCPNLTKRFSIGAATKSIDSSPCSNAPLKCPTCSKKDPAVWRYNMKEHLTRHHPEVSLPKHGHLWKLSASEIAGMKGVWRKRKERKTRKHKSTLTLSDAHSSRRALAFVSFVCPDFMSCLKTLQGR</sequence>
<gene>
    <name evidence="1" type="ORF">DFH07DRAFT_748349</name>
</gene>
<dbReference type="EMBL" id="JARJLG010000097">
    <property type="protein sequence ID" value="KAJ7746761.1"/>
    <property type="molecule type" value="Genomic_DNA"/>
</dbReference>
<dbReference type="AlphaFoldDB" id="A0AAD7N6R0"/>